<organism evidence="3 4">
    <name type="scientific">Crucibulum laeve</name>
    <dbReference type="NCBI Taxonomy" id="68775"/>
    <lineage>
        <taxon>Eukaryota</taxon>
        <taxon>Fungi</taxon>
        <taxon>Dikarya</taxon>
        <taxon>Basidiomycota</taxon>
        <taxon>Agaricomycotina</taxon>
        <taxon>Agaricomycetes</taxon>
        <taxon>Agaricomycetidae</taxon>
        <taxon>Agaricales</taxon>
        <taxon>Agaricineae</taxon>
        <taxon>Nidulariaceae</taxon>
        <taxon>Crucibulum</taxon>
    </lineage>
</organism>
<dbReference type="AlphaFoldDB" id="A0A5C3MHU0"/>
<keyword evidence="2" id="KW-0812">Transmembrane</keyword>
<evidence type="ECO:0000313" key="3">
    <source>
        <dbReference type="EMBL" id="TFK44487.1"/>
    </source>
</evidence>
<keyword evidence="2" id="KW-0472">Membrane</keyword>
<name>A0A5C3MHU0_9AGAR</name>
<feature type="transmembrane region" description="Helical" evidence="2">
    <location>
        <begin position="86"/>
        <end position="106"/>
    </location>
</feature>
<evidence type="ECO:0000256" key="1">
    <source>
        <dbReference type="SAM" id="MobiDB-lite"/>
    </source>
</evidence>
<keyword evidence="2" id="KW-1133">Transmembrane helix</keyword>
<evidence type="ECO:0000313" key="4">
    <source>
        <dbReference type="Proteomes" id="UP000308652"/>
    </source>
</evidence>
<feature type="region of interest" description="Disordered" evidence="1">
    <location>
        <begin position="305"/>
        <end position="325"/>
    </location>
</feature>
<dbReference type="Proteomes" id="UP000308652">
    <property type="component" value="Unassembled WGS sequence"/>
</dbReference>
<proteinExistence type="predicted"/>
<dbReference type="OrthoDB" id="3346251at2759"/>
<dbReference type="STRING" id="68775.A0A5C3MHU0"/>
<evidence type="ECO:0000256" key="2">
    <source>
        <dbReference type="SAM" id="Phobius"/>
    </source>
</evidence>
<feature type="transmembrane region" description="Helical" evidence="2">
    <location>
        <begin position="118"/>
        <end position="136"/>
    </location>
</feature>
<feature type="transmembrane region" description="Helical" evidence="2">
    <location>
        <begin position="215"/>
        <end position="235"/>
    </location>
</feature>
<feature type="transmembrane region" description="Helical" evidence="2">
    <location>
        <begin position="173"/>
        <end position="195"/>
    </location>
</feature>
<sequence>MSDSLSEAYTIAAYMRIASIAVGLYDYLETQPTAWRFYKEQWRSRRISLSTVLFILIRFISICALTVSSVGFFYEKFTLTICEKYYLLPPAFKVLQAMVSQAILGIRAYNLSKRSRKVGCFLMAVYVIACILQWITTLYQRSPRLGDRHGNVVKPGGSGNCGAFSEGKQLGAWIYYAIAIIYDSTVTGMSAWFLLKYKFATRNSMMSKVTKMMLYDGLGYLVTLTAVNVLNLILYKTSRDIQNAGASLGYCVSWIMSQRLLIHLHDAQRERRIESLDNAITISQNLDSAREISRAFRNQFEQKSGAAVELTRPDSETDTRPQTSESVLVRIERTIQLDHRPRTYELEDYTRSGRLNRDIHPRR</sequence>
<dbReference type="EMBL" id="ML213590">
    <property type="protein sequence ID" value="TFK44487.1"/>
    <property type="molecule type" value="Genomic_DNA"/>
</dbReference>
<feature type="transmembrane region" description="Helical" evidence="2">
    <location>
        <begin position="49"/>
        <end position="74"/>
    </location>
</feature>
<accession>A0A5C3MHU0</accession>
<keyword evidence="4" id="KW-1185">Reference proteome</keyword>
<protein>
    <submittedName>
        <fullName evidence="3">Uncharacterized protein</fullName>
    </submittedName>
</protein>
<reference evidence="3 4" key="1">
    <citation type="journal article" date="2019" name="Nat. Ecol. Evol.">
        <title>Megaphylogeny resolves global patterns of mushroom evolution.</title>
        <authorList>
            <person name="Varga T."/>
            <person name="Krizsan K."/>
            <person name="Foldi C."/>
            <person name="Dima B."/>
            <person name="Sanchez-Garcia M."/>
            <person name="Sanchez-Ramirez S."/>
            <person name="Szollosi G.J."/>
            <person name="Szarkandi J.G."/>
            <person name="Papp V."/>
            <person name="Albert L."/>
            <person name="Andreopoulos W."/>
            <person name="Angelini C."/>
            <person name="Antonin V."/>
            <person name="Barry K.W."/>
            <person name="Bougher N.L."/>
            <person name="Buchanan P."/>
            <person name="Buyck B."/>
            <person name="Bense V."/>
            <person name="Catcheside P."/>
            <person name="Chovatia M."/>
            <person name="Cooper J."/>
            <person name="Damon W."/>
            <person name="Desjardin D."/>
            <person name="Finy P."/>
            <person name="Geml J."/>
            <person name="Haridas S."/>
            <person name="Hughes K."/>
            <person name="Justo A."/>
            <person name="Karasinski D."/>
            <person name="Kautmanova I."/>
            <person name="Kiss B."/>
            <person name="Kocsube S."/>
            <person name="Kotiranta H."/>
            <person name="LaButti K.M."/>
            <person name="Lechner B.E."/>
            <person name="Liimatainen K."/>
            <person name="Lipzen A."/>
            <person name="Lukacs Z."/>
            <person name="Mihaltcheva S."/>
            <person name="Morgado L.N."/>
            <person name="Niskanen T."/>
            <person name="Noordeloos M.E."/>
            <person name="Ohm R.A."/>
            <person name="Ortiz-Santana B."/>
            <person name="Ovrebo C."/>
            <person name="Racz N."/>
            <person name="Riley R."/>
            <person name="Savchenko A."/>
            <person name="Shiryaev A."/>
            <person name="Soop K."/>
            <person name="Spirin V."/>
            <person name="Szebenyi C."/>
            <person name="Tomsovsky M."/>
            <person name="Tulloss R.E."/>
            <person name="Uehling J."/>
            <person name="Grigoriev I.V."/>
            <person name="Vagvolgyi C."/>
            <person name="Papp T."/>
            <person name="Martin F.M."/>
            <person name="Miettinen O."/>
            <person name="Hibbett D.S."/>
            <person name="Nagy L.G."/>
        </authorList>
    </citation>
    <scope>NUCLEOTIDE SEQUENCE [LARGE SCALE GENOMIC DNA]</scope>
    <source>
        <strain evidence="3 4">CBS 166.37</strain>
    </source>
</reference>
<gene>
    <name evidence="3" type="ORF">BDQ12DRAFT_673071</name>
</gene>